<dbReference type="SUPFAM" id="SSF54593">
    <property type="entry name" value="Glyoxalase/Bleomycin resistance protein/Dihydroxybiphenyl dioxygenase"/>
    <property type="match status" value="1"/>
</dbReference>
<dbReference type="Gene3D" id="3.10.180.10">
    <property type="entry name" value="2,3-Dihydroxybiphenyl 1,2-Dioxygenase, domain 1"/>
    <property type="match status" value="1"/>
</dbReference>
<proteinExistence type="predicted"/>
<dbReference type="Proteomes" id="UP001265700">
    <property type="component" value="Unassembled WGS sequence"/>
</dbReference>
<comment type="caution">
    <text evidence="1">The sequence shown here is derived from an EMBL/GenBank/DDBJ whole genome shotgun (WGS) entry which is preliminary data.</text>
</comment>
<dbReference type="InterPro" id="IPR029068">
    <property type="entry name" value="Glyas_Bleomycin-R_OHBP_Dase"/>
</dbReference>
<reference evidence="1 2" key="1">
    <citation type="submission" date="2023-07" db="EMBL/GenBank/DDBJ databases">
        <title>Sorghum-associated microbial communities from plants grown in Nebraska, USA.</title>
        <authorList>
            <person name="Schachtman D."/>
        </authorList>
    </citation>
    <scope>NUCLEOTIDE SEQUENCE [LARGE SCALE GENOMIC DNA]</scope>
    <source>
        <strain evidence="1 2">4249</strain>
    </source>
</reference>
<sequence length="164" mass="18002">MNKPPTVVRTPDLARSLADYTQVLGFSCEQHIPGVVALLSHGSLSLQLWGCGARPGRWEQPDLVENRYWPGHHRVTVSGIHTLYASLRRALLRPVRTGLAGPVAVHADQLAQRLGTLGPRLQPWKAWEFSLTDVDGNVLHLIDWSPCQPRAQTPQAPGASSTKP</sequence>
<gene>
    <name evidence="1" type="ORF">J2W49_005143</name>
</gene>
<organism evidence="1 2">
    <name type="scientific">Hydrogenophaga palleronii</name>
    <dbReference type="NCBI Taxonomy" id="65655"/>
    <lineage>
        <taxon>Bacteria</taxon>
        <taxon>Pseudomonadati</taxon>
        <taxon>Pseudomonadota</taxon>
        <taxon>Betaproteobacteria</taxon>
        <taxon>Burkholderiales</taxon>
        <taxon>Comamonadaceae</taxon>
        <taxon>Hydrogenophaga</taxon>
    </lineage>
</organism>
<keyword evidence="2" id="KW-1185">Reference proteome</keyword>
<dbReference type="EMBL" id="JAVDWU010000018">
    <property type="protein sequence ID" value="MDR7153163.1"/>
    <property type="molecule type" value="Genomic_DNA"/>
</dbReference>
<dbReference type="RefSeq" id="WP_310322680.1">
    <property type="nucleotide sequence ID" value="NZ_JAVDWU010000018.1"/>
</dbReference>
<name>A0ABU1WV48_9BURK</name>
<accession>A0ABU1WV48</accession>
<protein>
    <submittedName>
        <fullName evidence="1">Catechol 2,3-dioxygenase-like lactoylglutathione lyase family enzyme</fullName>
    </submittedName>
</protein>
<evidence type="ECO:0000313" key="1">
    <source>
        <dbReference type="EMBL" id="MDR7153163.1"/>
    </source>
</evidence>
<evidence type="ECO:0000313" key="2">
    <source>
        <dbReference type="Proteomes" id="UP001265700"/>
    </source>
</evidence>